<feature type="coiled-coil region" evidence="1">
    <location>
        <begin position="184"/>
        <end position="227"/>
    </location>
</feature>
<keyword evidence="2" id="KW-1133">Transmembrane helix</keyword>
<keyword evidence="1" id="KW-0175">Coiled coil</keyword>
<keyword evidence="2" id="KW-0812">Transmembrane</keyword>
<evidence type="ECO:0000256" key="1">
    <source>
        <dbReference type="SAM" id="Coils"/>
    </source>
</evidence>
<protein>
    <recommendedName>
        <fullName evidence="4">PAS domain-containing protein</fullName>
    </recommendedName>
</protein>
<evidence type="ECO:0008006" key="4">
    <source>
        <dbReference type="Google" id="ProtNLM"/>
    </source>
</evidence>
<keyword evidence="2" id="KW-0472">Membrane</keyword>
<name>A0A0F9I2J0_9ZZZZ</name>
<proteinExistence type="predicted"/>
<evidence type="ECO:0000313" key="3">
    <source>
        <dbReference type="EMBL" id="KKL88045.1"/>
    </source>
</evidence>
<dbReference type="AlphaFoldDB" id="A0A0F9I2J0"/>
<dbReference type="EMBL" id="LAZR01020674">
    <property type="protein sequence ID" value="KKL88045.1"/>
    <property type="molecule type" value="Genomic_DNA"/>
</dbReference>
<feature type="transmembrane region" description="Helical" evidence="2">
    <location>
        <begin position="49"/>
        <end position="68"/>
    </location>
</feature>
<feature type="transmembrane region" description="Helical" evidence="2">
    <location>
        <begin position="7"/>
        <end position="29"/>
    </location>
</feature>
<gene>
    <name evidence="3" type="ORF">LCGC14_1928670</name>
</gene>
<comment type="caution">
    <text evidence="3">The sequence shown here is derived from an EMBL/GenBank/DDBJ whole genome shotgun (WGS) entry which is preliminary data.</text>
</comment>
<sequence length="248" mass="29348">MKFSKYKFIILGFFLGILFWIIDSLLDVVAFNLQGDLIIQIFFPRLHEIYVRVLIMFLFIFLGTYAQISHFKRLSESESKLKERVKELNCLYGISKIIEKPNISIEKILKGTLLLIPPAWQFPEITCARISYDHREFTSKNYKKTKFKLKSKVGINKKKLLLEVNYLKDYQFLEEEKYLITDITERLKVILEQKEAEIELFEKDKLLERKVQDLRESEEKYRNLFENSLVGIVIMKGFQVIAANLALS</sequence>
<feature type="non-terminal residue" evidence="3">
    <location>
        <position position="248"/>
    </location>
</feature>
<evidence type="ECO:0000256" key="2">
    <source>
        <dbReference type="SAM" id="Phobius"/>
    </source>
</evidence>
<accession>A0A0F9I2J0</accession>
<organism evidence="3">
    <name type="scientific">marine sediment metagenome</name>
    <dbReference type="NCBI Taxonomy" id="412755"/>
    <lineage>
        <taxon>unclassified sequences</taxon>
        <taxon>metagenomes</taxon>
        <taxon>ecological metagenomes</taxon>
    </lineage>
</organism>
<reference evidence="3" key="1">
    <citation type="journal article" date="2015" name="Nature">
        <title>Complex archaea that bridge the gap between prokaryotes and eukaryotes.</title>
        <authorList>
            <person name="Spang A."/>
            <person name="Saw J.H."/>
            <person name="Jorgensen S.L."/>
            <person name="Zaremba-Niedzwiedzka K."/>
            <person name="Martijn J."/>
            <person name="Lind A.E."/>
            <person name="van Eijk R."/>
            <person name="Schleper C."/>
            <person name="Guy L."/>
            <person name="Ettema T.J."/>
        </authorList>
    </citation>
    <scope>NUCLEOTIDE SEQUENCE</scope>
</reference>